<protein>
    <recommendedName>
        <fullName evidence="1">ARID domain-containing protein</fullName>
    </recommendedName>
</protein>
<dbReference type="GO" id="GO:0003677">
    <property type="term" value="F:DNA binding"/>
    <property type="evidence" value="ECO:0007669"/>
    <property type="project" value="InterPro"/>
</dbReference>
<dbReference type="Gene3D" id="1.10.150.60">
    <property type="entry name" value="ARID DNA-binding domain"/>
    <property type="match status" value="1"/>
</dbReference>
<dbReference type="EMBL" id="OC316609">
    <property type="protein sequence ID" value="CAD7392932.1"/>
    <property type="molecule type" value="Genomic_DNA"/>
</dbReference>
<reference evidence="2" key="1">
    <citation type="submission" date="2020-11" db="EMBL/GenBank/DDBJ databases">
        <authorList>
            <person name="Tran Van P."/>
        </authorList>
    </citation>
    <scope>NUCLEOTIDE SEQUENCE</scope>
</reference>
<dbReference type="PROSITE" id="PS51011">
    <property type="entry name" value="ARID"/>
    <property type="match status" value="1"/>
</dbReference>
<evidence type="ECO:0000259" key="1">
    <source>
        <dbReference type="PROSITE" id="PS51011"/>
    </source>
</evidence>
<dbReference type="AlphaFoldDB" id="A0A7R9CBZ5"/>
<feature type="domain" description="ARID" evidence="1">
    <location>
        <begin position="482"/>
        <end position="527"/>
    </location>
</feature>
<dbReference type="InterPro" id="IPR001606">
    <property type="entry name" value="ARID_dom"/>
</dbReference>
<evidence type="ECO:0000313" key="2">
    <source>
        <dbReference type="EMBL" id="CAD7392932.1"/>
    </source>
</evidence>
<name>A0A7R9CBZ5_TIMCR</name>
<sequence length="527" mass="61101">MEGRCSHRRWLLVPLTTLQEHRRRAWETVLDPQLRCGRRGSWSRLQRDRLRPLNQDLVAREITVRLGAPASDRDALSWLEEQITNFLHRLQDHGVSADDHVGLLLNSIDSTLNPVYVSFRRADQLDARAVLDNCGHFSRECRVPFSNKKAHKCESACKKCYAKAVCSGGRSVDSKDCGRWSQTRRALITINVPIFAEVTGRSVMSKRVCKTHRPFDHFCNMKQAPSKPLLEKGNFMFIFYDFECRQETLLQDAACTYLHEPNPCVVQTCCRFKNAGYTVVEMWDCTFNPMKRTDKDLQQFVLRHEVYTKEPLSPRDVAYTDARQANVHLVQEMRGGEKPRRVSANDKKDLWLTGVCVIDEIWKSVEKGYTVEARRAGQEDILQLLKYPGNIANYYNPALKEEPLLLYSTKEPVTTDHDLNLNLPTTMKPEMRLTPLSTYSSVQVTDKLFYFIQSWQPPFTVDVDNFKFTPRIQHLNELEAKTRIKLNFLDQIAKFWELQGSTLKIPMVERRALDLYSLHKIILEEGR</sequence>
<dbReference type="Pfam" id="PF01388">
    <property type="entry name" value="ARID"/>
    <property type="match status" value="1"/>
</dbReference>
<organism evidence="2">
    <name type="scientific">Timema cristinae</name>
    <name type="common">Walking stick</name>
    <dbReference type="NCBI Taxonomy" id="61476"/>
    <lineage>
        <taxon>Eukaryota</taxon>
        <taxon>Metazoa</taxon>
        <taxon>Ecdysozoa</taxon>
        <taxon>Arthropoda</taxon>
        <taxon>Hexapoda</taxon>
        <taxon>Insecta</taxon>
        <taxon>Pterygota</taxon>
        <taxon>Neoptera</taxon>
        <taxon>Polyneoptera</taxon>
        <taxon>Phasmatodea</taxon>
        <taxon>Timematodea</taxon>
        <taxon>Timematoidea</taxon>
        <taxon>Timematidae</taxon>
        <taxon>Timema</taxon>
    </lineage>
</organism>
<gene>
    <name evidence="2" type="ORF">TCEB3V08_LOCUS933</name>
</gene>
<dbReference type="InterPro" id="IPR036431">
    <property type="entry name" value="ARID_dom_sf"/>
</dbReference>
<dbReference type="SUPFAM" id="SSF46774">
    <property type="entry name" value="ARID-like"/>
    <property type="match status" value="1"/>
</dbReference>
<proteinExistence type="predicted"/>
<accession>A0A7R9CBZ5</accession>